<sequence>MSQRTTPTKRNAERKNDNTTRASPLNWLRGKPFKAIKYTVSAAIVALVGPLVMQLDLGLTTAFWALISTILAGRCLNKNFVAGVATLLNTYGLDGSEGHTLAMVGFVGLNIVFDDVRPDSQVFGDEFFGNVERVTRAVTGFFVRMVASTWGIPRALCRTLWSVVTNVLVLVSHLFAGLTWTMETLYRNWCRFFRSLKELQKLRLPEHWTHNERQQPLGQDTRKTKWRRLSDVAQNIVLSLSTDQRPTEDSAEQLLEDWEFVEAEAKLEAEHNTASAVHTDSEGEHQEALFDEVMRLIDSCDGLSGIDWDGVMGDL</sequence>
<dbReference type="EMBL" id="ML975395">
    <property type="protein sequence ID" value="KAF1830467.1"/>
    <property type="molecule type" value="Genomic_DNA"/>
</dbReference>
<dbReference type="AlphaFoldDB" id="A0A6A5K6N3"/>
<reference evidence="2" key="1">
    <citation type="submission" date="2020-01" db="EMBL/GenBank/DDBJ databases">
        <authorList>
            <consortium name="DOE Joint Genome Institute"/>
            <person name="Haridas S."/>
            <person name="Albert R."/>
            <person name="Binder M."/>
            <person name="Bloem J."/>
            <person name="Labutti K."/>
            <person name="Salamov A."/>
            <person name="Andreopoulos B."/>
            <person name="Baker S.E."/>
            <person name="Barry K."/>
            <person name="Bills G."/>
            <person name="Bluhm B.H."/>
            <person name="Cannon C."/>
            <person name="Castanera R."/>
            <person name="Culley D.E."/>
            <person name="Daum C."/>
            <person name="Ezra D."/>
            <person name="Gonzalez J.B."/>
            <person name="Henrissat B."/>
            <person name="Kuo A."/>
            <person name="Liang C."/>
            <person name="Lipzen A."/>
            <person name="Lutzoni F."/>
            <person name="Magnuson J."/>
            <person name="Mondo S."/>
            <person name="Nolan M."/>
            <person name="Ohm R."/>
            <person name="Pangilinan J."/>
            <person name="Park H.-J."/>
            <person name="Ramirez L."/>
            <person name="Alfaro M."/>
            <person name="Sun H."/>
            <person name="Tritt A."/>
            <person name="Yoshinaga Y."/>
            <person name="Zwiers L.-H."/>
            <person name="Turgeon B.G."/>
            <person name="Goodwin S.B."/>
            <person name="Spatafora J.W."/>
            <person name="Crous P.W."/>
            <person name="Grigoriev I.V."/>
        </authorList>
    </citation>
    <scope>NUCLEOTIDE SEQUENCE</scope>
    <source>
        <strain evidence="2">P77</strain>
    </source>
</reference>
<evidence type="ECO:0000313" key="2">
    <source>
        <dbReference type="EMBL" id="KAF1830467.1"/>
    </source>
</evidence>
<dbReference type="OrthoDB" id="3693998at2759"/>
<evidence type="ECO:0000313" key="3">
    <source>
        <dbReference type="Proteomes" id="UP000800040"/>
    </source>
</evidence>
<organism evidence="2 3">
    <name type="scientific">Decorospora gaudefroyi</name>
    <dbReference type="NCBI Taxonomy" id="184978"/>
    <lineage>
        <taxon>Eukaryota</taxon>
        <taxon>Fungi</taxon>
        <taxon>Dikarya</taxon>
        <taxon>Ascomycota</taxon>
        <taxon>Pezizomycotina</taxon>
        <taxon>Dothideomycetes</taxon>
        <taxon>Pleosporomycetidae</taxon>
        <taxon>Pleosporales</taxon>
        <taxon>Pleosporineae</taxon>
        <taxon>Pleosporaceae</taxon>
        <taxon>Decorospora</taxon>
    </lineage>
</organism>
<dbReference type="Proteomes" id="UP000800040">
    <property type="component" value="Unassembled WGS sequence"/>
</dbReference>
<protein>
    <submittedName>
        <fullName evidence="2">Uncharacterized protein</fullName>
    </submittedName>
</protein>
<accession>A0A6A5K6N3</accession>
<feature type="region of interest" description="Disordered" evidence="1">
    <location>
        <begin position="1"/>
        <end position="24"/>
    </location>
</feature>
<evidence type="ECO:0000256" key="1">
    <source>
        <dbReference type="SAM" id="MobiDB-lite"/>
    </source>
</evidence>
<gene>
    <name evidence="2" type="ORF">BDW02DRAFT_650611</name>
</gene>
<name>A0A6A5K6N3_9PLEO</name>
<keyword evidence="3" id="KW-1185">Reference proteome</keyword>
<proteinExistence type="predicted"/>